<accession>A0A101M209</accession>
<sequence length="54" mass="6619">MQESKHLHPRDYDGRCLPPFYYYWFSLSYFKLQQNTSFTNRPYYSNSACVAFCF</sequence>
<gene>
    <name evidence="1" type="ORF">ABT39_MTgene2816</name>
</gene>
<name>A0A101M209_PICGL</name>
<dbReference type="AlphaFoldDB" id="A0A101M209"/>
<protein>
    <submittedName>
        <fullName evidence="1">Uncharacterized protein</fullName>
    </submittedName>
</protein>
<evidence type="ECO:0000313" key="1">
    <source>
        <dbReference type="EMBL" id="KUM49591.1"/>
    </source>
</evidence>
<comment type="caution">
    <text evidence="1">The sequence shown here is derived from an EMBL/GenBank/DDBJ whole genome shotgun (WGS) entry which is preliminary data.</text>
</comment>
<reference evidence="1" key="1">
    <citation type="journal article" date="2015" name="Genome Biol. Evol.">
        <title>Organellar Genomes of White Spruce (Picea glauca): Assembly and Annotation.</title>
        <authorList>
            <person name="Jackman S.D."/>
            <person name="Warren R.L."/>
            <person name="Gibb E.A."/>
            <person name="Vandervalk B.P."/>
            <person name="Mohamadi H."/>
            <person name="Chu J."/>
            <person name="Raymond A."/>
            <person name="Pleasance S."/>
            <person name="Coope R."/>
            <person name="Wildung M.R."/>
            <person name="Ritland C.E."/>
            <person name="Bousquet J."/>
            <person name="Jones S.J."/>
            <person name="Bohlmann J."/>
            <person name="Birol I."/>
        </authorList>
    </citation>
    <scope>NUCLEOTIDE SEQUENCE [LARGE SCALE GENOMIC DNA]</scope>
    <source>
        <tissue evidence="1">Flushing bud</tissue>
    </source>
</reference>
<proteinExistence type="predicted"/>
<geneLocation type="mitochondrion" evidence="1"/>
<dbReference type="EMBL" id="LKAM01000002">
    <property type="protein sequence ID" value="KUM49591.1"/>
    <property type="molecule type" value="Genomic_DNA"/>
</dbReference>
<keyword evidence="1" id="KW-0496">Mitochondrion</keyword>
<organism evidence="1">
    <name type="scientific">Picea glauca</name>
    <name type="common">White spruce</name>
    <name type="synonym">Pinus glauca</name>
    <dbReference type="NCBI Taxonomy" id="3330"/>
    <lineage>
        <taxon>Eukaryota</taxon>
        <taxon>Viridiplantae</taxon>
        <taxon>Streptophyta</taxon>
        <taxon>Embryophyta</taxon>
        <taxon>Tracheophyta</taxon>
        <taxon>Spermatophyta</taxon>
        <taxon>Pinopsida</taxon>
        <taxon>Pinidae</taxon>
        <taxon>Conifers I</taxon>
        <taxon>Pinales</taxon>
        <taxon>Pinaceae</taxon>
        <taxon>Picea</taxon>
    </lineage>
</organism>